<evidence type="ECO:0000313" key="2">
    <source>
        <dbReference type="Proteomes" id="UP000595437"/>
    </source>
</evidence>
<dbReference type="OrthoDB" id="6766775at2759"/>
<proteinExistence type="predicted"/>
<protein>
    <submittedName>
        <fullName evidence="1">Uncharacterized protein</fullName>
    </submittedName>
</protein>
<name>A0A7T8QWK9_CALRO</name>
<evidence type="ECO:0000313" key="1">
    <source>
        <dbReference type="EMBL" id="QQP57799.1"/>
    </source>
</evidence>
<reference evidence="2" key="1">
    <citation type="submission" date="2021-01" db="EMBL/GenBank/DDBJ databases">
        <title>Caligus Genome Assembly.</title>
        <authorList>
            <person name="Gallardo-Escarate C."/>
        </authorList>
    </citation>
    <scope>NUCLEOTIDE SEQUENCE [LARGE SCALE GENOMIC DNA]</scope>
</reference>
<dbReference type="Proteomes" id="UP000595437">
    <property type="component" value="Chromosome 2"/>
</dbReference>
<gene>
    <name evidence="1" type="ORF">FKW44_002910</name>
</gene>
<dbReference type="AlphaFoldDB" id="A0A7T8QWK9"/>
<sequence length="69" mass="8126">MGDEGEKNDDEKDVELDLMAEQEYLRLTRQFRVMEGDKDAYEDESSKALRRQRKIIADLEKRKMIVCGS</sequence>
<dbReference type="EMBL" id="CP045891">
    <property type="protein sequence ID" value="QQP57799.1"/>
    <property type="molecule type" value="Genomic_DNA"/>
</dbReference>
<organism evidence="1 2">
    <name type="scientific">Caligus rogercresseyi</name>
    <name type="common">Sea louse</name>
    <dbReference type="NCBI Taxonomy" id="217165"/>
    <lineage>
        <taxon>Eukaryota</taxon>
        <taxon>Metazoa</taxon>
        <taxon>Ecdysozoa</taxon>
        <taxon>Arthropoda</taxon>
        <taxon>Crustacea</taxon>
        <taxon>Multicrustacea</taxon>
        <taxon>Hexanauplia</taxon>
        <taxon>Copepoda</taxon>
        <taxon>Siphonostomatoida</taxon>
        <taxon>Caligidae</taxon>
        <taxon>Caligus</taxon>
    </lineage>
</organism>
<accession>A0A7T8QWK9</accession>
<keyword evidence="2" id="KW-1185">Reference proteome</keyword>